<proteinExistence type="predicted"/>
<name>A0ABD2NM33_9CUCU</name>
<dbReference type="Proteomes" id="UP001516400">
    <property type="component" value="Unassembled WGS sequence"/>
</dbReference>
<dbReference type="AlphaFoldDB" id="A0ABD2NM33"/>
<gene>
    <name evidence="1" type="ORF">HHI36_016912</name>
</gene>
<dbReference type="PANTHER" id="PTHR33480:SF1">
    <property type="entry name" value="TYR RECOMBINASE DOMAIN-CONTAINING PROTEIN"/>
    <property type="match status" value="1"/>
</dbReference>
<protein>
    <submittedName>
        <fullName evidence="1">Uncharacterized protein</fullName>
    </submittedName>
</protein>
<evidence type="ECO:0000313" key="2">
    <source>
        <dbReference type="Proteomes" id="UP001516400"/>
    </source>
</evidence>
<keyword evidence="2" id="KW-1185">Reference proteome</keyword>
<comment type="caution">
    <text evidence="1">The sequence shown here is derived from an EMBL/GenBank/DDBJ whole genome shotgun (WGS) entry which is preliminary data.</text>
</comment>
<accession>A0ABD2NM33</accession>
<evidence type="ECO:0000313" key="1">
    <source>
        <dbReference type="EMBL" id="KAL3279401.1"/>
    </source>
</evidence>
<dbReference type="PANTHER" id="PTHR33480">
    <property type="entry name" value="SET DOMAIN-CONTAINING PROTEIN-RELATED"/>
    <property type="match status" value="1"/>
</dbReference>
<reference evidence="1 2" key="1">
    <citation type="journal article" date="2021" name="BMC Biol.">
        <title>Horizontally acquired antibacterial genes associated with adaptive radiation of ladybird beetles.</title>
        <authorList>
            <person name="Li H.S."/>
            <person name="Tang X.F."/>
            <person name="Huang Y.H."/>
            <person name="Xu Z.Y."/>
            <person name="Chen M.L."/>
            <person name="Du X.Y."/>
            <person name="Qiu B.Y."/>
            <person name="Chen P.T."/>
            <person name="Zhang W."/>
            <person name="Slipinski A."/>
            <person name="Escalona H.E."/>
            <person name="Waterhouse R.M."/>
            <person name="Zwick A."/>
            <person name="Pang H."/>
        </authorList>
    </citation>
    <scope>NUCLEOTIDE SEQUENCE [LARGE SCALE GENOMIC DNA]</scope>
    <source>
        <strain evidence="1">SYSU2018</strain>
    </source>
</reference>
<sequence length="99" mass="11124">MMRKYAMNCGAKNPSASTATRLRKHLAALSQLLNMSENDIEHLDTFMDHTVGVHRGSYRLPNDIYQVAKISKLLLLVEQGGATKFKGKTFEEINLDIIC</sequence>
<organism evidence="1 2">
    <name type="scientific">Cryptolaemus montrouzieri</name>
    <dbReference type="NCBI Taxonomy" id="559131"/>
    <lineage>
        <taxon>Eukaryota</taxon>
        <taxon>Metazoa</taxon>
        <taxon>Ecdysozoa</taxon>
        <taxon>Arthropoda</taxon>
        <taxon>Hexapoda</taxon>
        <taxon>Insecta</taxon>
        <taxon>Pterygota</taxon>
        <taxon>Neoptera</taxon>
        <taxon>Endopterygota</taxon>
        <taxon>Coleoptera</taxon>
        <taxon>Polyphaga</taxon>
        <taxon>Cucujiformia</taxon>
        <taxon>Coccinelloidea</taxon>
        <taxon>Coccinellidae</taxon>
        <taxon>Scymninae</taxon>
        <taxon>Scymnini</taxon>
        <taxon>Cryptolaemus</taxon>
    </lineage>
</organism>
<dbReference type="EMBL" id="JABFTP020000124">
    <property type="protein sequence ID" value="KAL3279401.1"/>
    <property type="molecule type" value="Genomic_DNA"/>
</dbReference>